<evidence type="ECO:0000313" key="1">
    <source>
        <dbReference type="EMBL" id="QLI05929.1"/>
    </source>
</evidence>
<keyword evidence="2" id="KW-1185">Reference proteome</keyword>
<dbReference type="InterPro" id="IPR001544">
    <property type="entry name" value="Aminotrans_IV"/>
</dbReference>
<dbReference type="EMBL" id="CP049075">
    <property type="protein sequence ID" value="QLI05929.1"/>
    <property type="molecule type" value="Genomic_DNA"/>
</dbReference>
<dbReference type="Gene3D" id="3.30.470.10">
    <property type="match status" value="1"/>
</dbReference>
<evidence type="ECO:0000313" key="2">
    <source>
        <dbReference type="Proteomes" id="UP000509414"/>
    </source>
</evidence>
<reference evidence="1 2" key="1">
    <citation type="submission" date="2020-02" db="EMBL/GenBank/DDBJ databases">
        <title>Complete genome sequence of the novel Campylobacter species Candidatus Campylobacter infans.</title>
        <authorList>
            <person name="Duim B."/>
            <person name="Zomer A."/>
            <person name="van der Graaf L."/>
            <person name="Wagenaar J."/>
        </authorList>
    </citation>
    <scope>NUCLEOTIDE SEQUENCE [LARGE SCALE GENOMIC DNA]</scope>
    <source>
        <strain evidence="1 2">19S00001</strain>
    </source>
</reference>
<dbReference type="InterPro" id="IPR036038">
    <property type="entry name" value="Aminotransferase-like"/>
</dbReference>
<dbReference type="GO" id="GO:0008483">
    <property type="term" value="F:transaminase activity"/>
    <property type="evidence" value="ECO:0007669"/>
    <property type="project" value="UniProtKB-KW"/>
</dbReference>
<dbReference type="InterPro" id="IPR043132">
    <property type="entry name" value="BCAT-like_C"/>
</dbReference>
<protein>
    <submittedName>
        <fullName evidence="1">Branched-chain amino acid aminotransferase, possible 4-amino-4-deoxychorismate lyase PabC</fullName>
    </submittedName>
</protein>
<dbReference type="SUPFAM" id="SSF56752">
    <property type="entry name" value="D-aminoacid aminotransferase-like PLP-dependent enzymes"/>
    <property type="match status" value="1"/>
</dbReference>
<keyword evidence="1" id="KW-0032">Aminotransferase</keyword>
<sequence>MNSYKKSIFLFETIKICDGIAQNLDFHILRAKSFTKGALGFDFGQILNCKQKGIFRAKVIYSEDGEFVGVEYFPYEMRKFYEFKLVEINFDYSKKYLNRSQIERAKNGFSEIIMLKNSLITDTSIANLAIFDGKKWLTPKTPLLNGTTRARLLESGFLSQEDINVTMLLRAKKLGIMNAMMGFVELGEFKIY</sequence>
<dbReference type="GO" id="GO:0016829">
    <property type="term" value="F:lyase activity"/>
    <property type="evidence" value="ECO:0007669"/>
    <property type="project" value="UniProtKB-KW"/>
</dbReference>
<dbReference type="AlphaFoldDB" id="A0A7H9CM89"/>
<dbReference type="RefSeq" id="WP_179975052.1">
    <property type="nucleotide sequence ID" value="NZ_CP049075.1"/>
</dbReference>
<dbReference type="Proteomes" id="UP000509414">
    <property type="component" value="Chromosome"/>
</dbReference>
<name>A0A7H9CM89_9BACT</name>
<gene>
    <name evidence="1" type="ORF">CINF_1449</name>
</gene>
<dbReference type="InterPro" id="IPR043131">
    <property type="entry name" value="BCAT-like_N"/>
</dbReference>
<keyword evidence="1" id="KW-0456">Lyase</keyword>
<keyword evidence="1" id="KW-0808">Transferase</keyword>
<organism evidence="1 2">
    <name type="scientific">Candidatus Campylobacter infans</name>
    <dbReference type="NCBI Taxonomy" id="2561898"/>
    <lineage>
        <taxon>Bacteria</taxon>
        <taxon>Pseudomonadati</taxon>
        <taxon>Campylobacterota</taxon>
        <taxon>Epsilonproteobacteria</taxon>
        <taxon>Campylobacterales</taxon>
        <taxon>Campylobacteraceae</taxon>
        <taxon>Campylobacter</taxon>
    </lineage>
</organism>
<proteinExistence type="predicted"/>
<dbReference type="Gene3D" id="3.20.10.10">
    <property type="entry name" value="D-amino Acid Aminotransferase, subunit A, domain 2"/>
    <property type="match status" value="1"/>
</dbReference>
<dbReference type="KEGG" id="cinf:CINF_1449"/>
<accession>A0A7H9CM89</accession>
<dbReference type="Pfam" id="PF01063">
    <property type="entry name" value="Aminotran_4"/>
    <property type="match status" value="1"/>
</dbReference>